<feature type="transmembrane region" description="Helical" evidence="1">
    <location>
        <begin position="71"/>
        <end position="96"/>
    </location>
</feature>
<evidence type="ECO:0000256" key="1">
    <source>
        <dbReference type="SAM" id="Phobius"/>
    </source>
</evidence>
<sequence>MTGFSRSVTEPNVKFKFEKISDYAIPPDLSDGLFHFHAVKLPTGCTIKIIGATDPNPAGSKLNDSLKTAKLVIYILAGLAFAILLVAIGSVIYCLCCKQRRATSSNVRV</sequence>
<dbReference type="AlphaFoldDB" id="A0A7E4VGA2"/>
<dbReference type="WBParaSite" id="Pan_g20537.t1">
    <property type="protein sequence ID" value="Pan_g20537.t1"/>
    <property type="gene ID" value="Pan_g20537"/>
</dbReference>
<name>A0A7E4VGA2_PANRE</name>
<accession>A0A7E4VGA2</accession>
<keyword evidence="1" id="KW-0472">Membrane</keyword>
<reference evidence="2" key="1">
    <citation type="journal article" date="2013" name="Genetics">
        <title>The draft genome and transcriptome of Panagrellus redivivus are shaped by the harsh demands of a free-living lifestyle.</title>
        <authorList>
            <person name="Srinivasan J."/>
            <person name="Dillman A.R."/>
            <person name="Macchietto M.G."/>
            <person name="Heikkinen L."/>
            <person name="Lakso M."/>
            <person name="Fracchia K.M."/>
            <person name="Antoshechkin I."/>
            <person name="Mortazavi A."/>
            <person name="Wong G."/>
            <person name="Sternberg P.W."/>
        </authorList>
    </citation>
    <scope>NUCLEOTIDE SEQUENCE [LARGE SCALE GENOMIC DNA]</scope>
    <source>
        <strain evidence="2">MT8872</strain>
    </source>
</reference>
<reference evidence="3" key="2">
    <citation type="submission" date="2020-10" db="UniProtKB">
        <authorList>
            <consortium name="WormBaseParasite"/>
        </authorList>
    </citation>
    <scope>IDENTIFICATION</scope>
</reference>
<keyword evidence="1" id="KW-0812">Transmembrane</keyword>
<keyword evidence="2" id="KW-1185">Reference proteome</keyword>
<dbReference type="Proteomes" id="UP000492821">
    <property type="component" value="Unassembled WGS sequence"/>
</dbReference>
<evidence type="ECO:0000313" key="2">
    <source>
        <dbReference type="Proteomes" id="UP000492821"/>
    </source>
</evidence>
<proteinExistence type="predicted"/>
<evidence type="ECO:0000313" key="3">
    <source>
        <dbReference type="WBParaSite" id="Pan_g20537.t1"/>
    </source>
</evidence>
<protein>
    <submittedName>
        <fullName evidence="3">Cadherin_C_2 domain-containing protein</fullName>
    </submittedName>
</protein>
<keyword evidence="1" id="KW-1133">Transmembrane helix</keyword>
<organism evidence="2 3">
    <name type="scientific">Panagrellus redivivus</name>
    <name type="common">Microworm</name>
    <dbReference type="NCBI Taxonomy" id="6233"/>
    <lineage>
        <taxon>Eukaryota</taxon>
        <taxon>Metazoa</taxon>
        <taxon>Ecdysozoa</taxon>
        <taxon>Nematoda</taxon>
        <taxon>Chromadorea</taxon>
        <taxon>Rhabditida</taxon>
        <taxon>Tylenchina</taxon>
        <taxon>Panagrolaimomorpha</taxon>
        <taxon>Panagrolaimoidea</taxon>
        <taxon>Panagrolaimidae</taxon>
        <taxon>Panagrellus</taxon>
    </lineage>
</organism>